<keyword evidence="2" id="KW-0879">Wnt signaling pathway</keyword>
<dbReference type="OrthoDB" id="5868566at2759"/>
<dbReference type="PaxDb" id="6239-C02B10.5.1"/>
<evidence type="ECO:0000313" key="8">
    <source>
        <dbReference type="WormBase" id="C02B10.5a"/>
    </source>
</evidence>
<feature type="compositionally biased region" description="Low complexity" evidence="5">
    <location>
        <begin position="155"/>
        <end position="174"/>
    </location>
</feature>
<feature type="compositionally biased region" description="Polar residues" evidence="5">
    <location>
        <begin position="138"/>
        <end position="149"/>
    </location>
</feature>
<dbReference type="eggNOG" id="ENOG502SF6R">
    <property type="taxonomic scope" value="Eukaryota"/>
</dbReference>
<evidence type="ECO:0000256" key="5">
    <source>
        <dbReference type="SAM" id="MobiDB-lite"/>
    </source>
</evidence>
<feature type="compositionally biased region" description="Low complexity" evidence="5">
    <location>
        <begin position="1"/>
        <end position="10"/>
    </location>
</feature>
<feature type="compositionally biased region" description="Low complexity" evidence="5">
    <location>
        <begin position="529"/>
        <end position="540"/>
    </location>
</feature>
<feature type="region of interest" description="Disordered" evidence="5">
    <location>
        <begin position="135"/>
        <end position="179"/>
    </location>
</feature>
<dbReference type="RefSeq" id="NP_500719.1">
    <property type="nucleotide sequence ID" value="NM_068318.9"/>
</dbReference>
<dbReference type="InParanoid" id="O44447"/>
<proteinExistence type="evidence at protein level"/>
<dbReference type="Bgee" id="WBGene00015330">
    <property type="expression patterns" value="Expressed in pharyngeal muscle cell (C elegans) and 4 other cell types or tissues"/>
</dbReference>
<dbReference type="GeneID" id="177280"/>
<feature type="compositionally biased region" description="Low complexity" evidence="5">
    <location>
        <begin position="686"/>
        <end position="698"/>
    </location>
</feature>
<dbReference type="HOGENOM" id="CLU_394959_0_0_1"/>
<dbReference type="InterPro" id="IPR052475">
    <property type="entry name" value="Wnt_Signal_Transd_Protein"/>
</dbReference>
<dbReference type="AlphaFoldDB" id="O44447"/>
<feature type="region of interest" description="Disordered" evidence="5">
    <location>
        <begin position="529"/>
        <end position="556"/>
    </location>
</feature>
<feature type="compositionally biased region" description="Low complexity" evidence="5">
    <location>
        <begin position="280"/>
        <end position="292"/>
    </location>
</feature>
<dbReference type="WormBase" id="C02B10.5a">
    <property type="protein sequence ID" value="CE16802"/>
    <property type="gene ID" value="WBGene00015330"/>
    <property type="gene designation" value="pygo-1"/>
</dbReference>
<gene>
    <name evidence="6 8" type="primary">pygo-1</name>
    <name evidence="8" type="ORF">C02B10.5</name>
    <name evidence="6" type="ORF">CELE_C02B10.5</name>
</gene>
<keyword evidence="7" id="KW-1185">Reference proteome</keyword>
<evidence type="ECO:0007829" key="9">
    <source>
        <dbReference type="PeptideAtlas" id="O44447"/>
    </source>
</evidence>
<reference evidence="6 7" key="1">
    <citation type="journal article" date="1998" name="Science">
        <title>Genome sequence of the nematode C. elegans: a platform for investigating biology.</title>
        <authorList>
            <consortium name="The C. elegans sequencing consortium"/>
            <person name="Sulson J.E."/>
            <person name="Waterston R."/>
        </authorList>
    </citation>
    <scope>NUCLEOTIDE SEQUENCE [LARGE SCALE GENOMIC DNA]</scope>
    <source>
        <strain evidence="6 7">Bristol N2</strain>
    </source>
</reference>
<feature type="compositionally biased region" description="Polar residues" evidence="5">
    <location>
        <begin position="256"/>
        <end position="279"/>
    </location>
</feature>
<dbReference type="Proteomes" id="UP000001940">
    <property type="component" value="Chromosome IV"/>
</dbReference>
<dbReference type="PANTHER" id="PTHR23194:SF16">
    <property type="entry name" value="PROTEIN PYGOPUS"/>
    <property type="match status" value="1"/>
</dbReference>
<evidence type="ECO:0000313" key="7">
    <source>
        <dbReference type="Proteomes" id="UP000001940"/>
    </source>
</evidence>
<dbReference type="STRING" id="6239.C02B10.5a.1"/>
<protein>
    <submittedName>
        <fullName evidence="6">SH3 domain-containing protein</fullName>
    </submittedName>
</protein>
<dbReference type="GO" id="GO:0005634">
    <property type="term" value="C:nucleus"/>
    <property type="evidence" value="ECO:0007669"/>
    <property type="project" value="UniProtKB-SubCell"/>
</dbReference>
<feature type="region of interest" description="Disordered" evidence="5">
    <location>
        <begin position="222"/>
        <end position="320"/>
    </location>
</feature>
<evidence type="ECO:0000313" key="6">
    <source>
        <dbReference type="EMBL" id="CCD61167.1"/>
    </source>
</evidence>
<comment type="subcellular location">
    <subcellularLocation>
        <location evidence="1">Nucleus</location>
    </subcellularLocation>
</comment>
<organism evidence="6 7">
    <name type="scientific">Caenorhabditis elegans</name>
    <dbReference type="NCBI Taxonomy" id="6239"/>
    <lineage>
        <taxon>Eukaryota</taxon>
        <taxon>Metazoa</taxon>
        <taxon>Ecdysozoa</taxon>
        <taxon>Nematoda</taxon>
        <taxon>Chromadorea</taxon>
        <taxon>Rhabditida</taxon>
        <taxon>Rhabditina</taxon>
        <taxon>Rhabditomorpha</taxon>
        <taxon>Rhabditoidea</taxon>
        <taxon>Rhabditidae</taxon>
        <taxon>Peloderinae</taxon>
        <taxon>Caenorhabditis</taxon>
    </lineage>
</organism>
<comment type="function">
    <text evidence="4">Involved in signal transduction through the Wnt pathway.</text>
</comment>
<dbReference type="ExpressionAtlas" id="O44447">
    <property type="expression patterns" value="baseline and differential"/>
</dbReference>
<keyword evidence="3" id="KW-0539">Nucleus</keyword>
<feature type="compositionally biased region" description="Polar residues" evidence="5">
    <location>
        <begin position="52"/>
        <end position="64"/>
    </location>
</feature>
<sequence length="698" mass="74139">MPASSTSSPSSKEEDEKHTSADEDVTPTASPSLVKSEVVKEEENDDADRTLTMPSTSQDIQPESSPAHGRSAPSSQEITSPPTVRRVATPLEAAEQEYYYFTTDMINQAALDIEREKEKFDSLITWYKLQRDDVPALGTSSVGNSTAPSYVSEKGSTTPMSSQPSSHQSGTSSTNGAHGGLNGFSCSPFGLENNPRSNDPMQCMSSPVELDEICPTLEDFMSSAASSSTPSTSSAPQMNQNQNTHPNSINHHHQPDTSLLMLNNHHSSPLNQLSFNHQMPSTSNSNPPSNASLKRRATEEFGNDGPMKQAKIEGSENDNNPMRKLEMMANSSNFRGGNTINEVVEASKKDERTLKMEKLDVIGKSVGEEFAQQAREAQMRQMQQAAAAAGSMPPSYPSPGQYPGPMHYPGMPPMMPPGAPFSAGASYPPMGGPFPPNPYGMHPGMTPGGYPMSAPGKMPFGSPSFPQSAPSPAAMAAMQQGRMPGPPMPPHMMTPQQQQHFMQMQQAQMAHFNAQKAAAAAAAAGMSPAARASPMGASPSPHHPHPSQFPPNHPANPMYHHHIMMMRAMHAQGGQPGHPGMMPPGMMPPGMMPPGMMPPGMHPGMAGMPPMHPGMQGMPPMHPGMQGMPGMPHGPPQPPQNPALMVAGNRAGSAEAAAAQMGNPHHPMMGANMWQLTPHYPPPLPASSSSGAGTPVSR</sequence>
<dbReference type="GO" id="GO:0016055">
    <property type="term" value="P:Wnt signaling pathway"/>
    <property type="evidence" value="ECO:0007669"/>
    <property type="project" value="UniProtKB-KW"/>
</dbReference>
<feature type="compositionally biased region" description="Basic and acidic residues" evidence="5">
    <location>
        <begin position="11"/>
        <end position="21"/>
    </location>
</feature>
<feature type="compositionally biased region" description="Polar residues" evidence="5">
    <location>
        <begin position="237"/>
        <end position="249"/>
    </location>
</feature>
<evidence type="ECO:0000256" key="4">
    <source>
        <dbReference type="ARBA" id="ARBA00037400"/>
    </source>
</evidence>
<dbReference type="SMR" id="O44447"/>
<dbReference type="FunCoup" id="O44447">
    <property type="interactions" value="3"/>
</dbReference>
<dbReference type="DIP" id="DIP-24527N"/>
<dbReference type="IntAct" id="O44447">
    <property type="interactions" value="3"/>
</dbReference>
<feature type="region of interest" description="Disordered" evidence="5">
    <location>
        <begin position="678"/>
        <end position="698"/>
    </location>
</feature>
<dbReference type="UCSC" id="C02B10.5.2">
    <property type="organism name" value="c. elegans"/>
</dbReference>
<feature type="compositionally biased region" description="Low complexity" evidence="5">
    <location>
        <begin position="222"/>
        <end position="236"/>
    </location>
</feature>
<name>O44447_CAEEL</name>
<dbReference type="EMBL" id="BX284604">
    <property type="protein sequence ID" value="CCD61167.1"/>
    <property type="molecule type" value="Genomic_DNA"/>
</dbReference>
<keyword evidence="9" id="KW-1267">Proteomics identification</keyword>
<evidence type="ECO:0000256" key="2">
    <source>
        <dbReference type="ARBA" id="ARBA00022687"/>
    </source>
</evidence>
<feature type="region of interest" description="Disordered" evidence="5">
    <location>
        <begin position="1"/>
        <end position="89"/>
    </location>
</feature>
<accession>O44447</accession>
<dbReference type="PIR" id="T32594">
    <property type="entry name" value="T32594"/>
</dbReference>
<feature type="compositionally biased region" description="Polar residues" evidence="5">
    <location>
        <begin position="72"/>
        <end position="82"/>
    </location>
</feature>
<evidence type="ECO:0000256" key="1">
    <source>
        <dbReference type="ARBA" id="ARBA00004123"/>
    </source>
</evidence>
<dbReference type="PeptideAtlas" id="O44447"/>
<dbReference type="OMA" id="GPMSHPM"/>
<dbReference type="AGR" id="WB:WBGene00015330"/>
<evidence type="ECO:0000256" key="3">
    <source>
        <dbReference type="ARBA" id="ARBA00023242"/>
    </source>
</evidence>
<dbReference type="PANTHER" id="PTHR23194">
    <property type="entry name" value="PYGOPUS"/>
    <property type="match status" value="1"/>
</dbReference>
<dbReference type="CTD" id="177280"/>